<dbReference type="Gene3D" id="3.40.30.10">
    <property type="entry name" value="Glutaredoxin"/>
    <property type="match status" value="1"/>
</dbReference>
<dbReference type="EMBL" id="CP036433">
    <property type="protein sequence ID" value="QDU96791.1"/>
    <property type="molecule type" value="Genomic_DNA"/>
</dbReference>
<dbReference type="AlphaFoldDB" id="A0A518DYB1"/>
<gene>
    <name evidence="1" type="ORF">Pla8534_46120</name>
</gene>
<sequence>MPSFSHHIFVCCNQREPGHSRGCCDPEGAEALRSKFKAAVKSKGLTPLVRANHAGCLDQCELGPCVVIYPQEIWYGGVQLSDVDRILEETVVHGRVVEDLLLDPDQLNQKSKS</sequence>
<dbReference type="KEGG" id="lcre:Pla8534_46120"/>
<dbReference type="InterPro" id="IPR036249">
    <property type="entry name" value="Thioredoxin-like_sf"/>
</dbReference>
<dbReference type="SUPFAM" id="SSF52833">
    <property type="entry name" value="Thioredoxin-like"/>
    <property type="match status" value="1"/>
</dbReference>
<evidence type="ECO:0000313" key="2">
    <source>
        <dbReference type="Proteomes" id="UP000317648"/>
    </source>
</evidence>
<evidence type="ECO:0000313" key="1">
    <source>
        <dbReference type="EMBL" id="QDU96791.1"/>
    </source>
</evidence>
<dbReference type="CDD" id="cd02980">
    <property type="entry name" value="TRX_Fd_family"/>
    <property type="match status" value="1"/>
</dbReference>
<dbReference type="Proteomes" id="UP000317648">
    <property type="component" value="Chromosome"/>
</dbReference>
<proteinExistence type="predicted"/>
<reference evidence="1 2" key="1">
    <citation type="submission" date="2019-02" db="EMBL/GenBank/DDBJ databases">
        <title>Deep-cultivation of Planctomycetes and their phenomic and genomic characterization uncovers novel biology.</title>
        <authorList>
            <person name="Wiegand S."/>
            <person name="Jogler M."/>
            <person name="Boedeker C."/>
            <person name="Pinto D."/>
            <person name="Vollmers J."/>
            <person name="Rivas-Marin E."/>
            <person name="Kohn T."/>
            <person name="Peeters S.H."/>
            <person name="Heuer A."/>
            <person name="Rast P."/>
            <person name="Oberbeckmann S."/>
            <person name="Bunk B."/>
            <person name="Jeske O."/>
            <person name="Meyerdierks A."/>
            <person name="Storesund J.E."/>
            <person name="Kallscheuer N."/>
            <person name="Luecker S."/>
            <person name="Lage O.M."/>
            <person name="Pohl T."/>
            <person name="Merkel B.J."/>
            <person name="Hornburger P."/>
            <person name="Mueller R.-W."/>
            <person name="Bruemmer F."/>
            <person name="Labrenz M."/>
            <person name="Spormann A.M."/>
            <person name="Op den Camp H."/>
            <person name="Overmann J."/>
            <person name="Amann R."/>
            <person name="Jetten M.S.M."/>
            <person name="Mascher T."/>
            <person name="Medema M.H."/>
            <person name="Devos D.P."/>
            <person name="Kaster A.-K."/>
            <person name="Ovreas L."/>
            <person name="Rohde M."/>
            <person name="Galperin M.Y."/>
            <person name="Jogler C."/>
        </authorList>
    </citation>
    <scope>NUCLEOTIDE SEQUENCE [LARGE SCALE GENOMIC DNA]</scope>
    <source>
        <strain evidence="1 2">Pla85_3_4</strain>
    </source>
</reference>
<dbReference type="OrthoDB" id="9761899at2"/>
<organism evidence="1 2">
    <name type="scientific">Lignipirellula cremea</name>
    <dbReference type="NCBI Taxonomy" id="2528010"/>
    <lineage>
        <taxon>Bacteria</taxon>
        <taxon>Pseudomonadati</taxon>
        <taxon>Planctomycetota</taxon>
        <taxon>Planctomycetia</taxon>
        <taxon>Pirellulales</taxon>
        <taxon>Pirellulaceae</taxon>
        <taxon>Lignipirellula</taxon>
    </lineage>
</organism>
<keyword evidence="2" id="KW-1185">Reference proteome</keyword>
<dbReference type="RefSeq" id="WP_145055409.1">
    <property type="nucleotide sequence ID" value="NZ_CP036433.1"/>
</dbReference>
<accession>A0A518DYB1</accession>
<protein>
    <submittedName>
        <fullName evidence="1">Ferredoxin, 2Fe-2S</fullName>
    </submittedName>
</protein>
<name>A0A518DYB1_9BACT</name>